<dbReference type="AlphaFoldDB" id="A0AAE0L8B7"/>
<accession>A0AAE0L8B7</accession>
<keyword evidence="2" id="KW-1133">Transmembrane helix</keyword>
<evidence type="ECO:0000313" key="4">
    <source>
        <dbReference type="Proteomes" id="UP001190700"/>
    </source>
</evidence>
<protein>
    <submittedName>
        <fullName evidence="3">Uncharacterized protein</fullName>
    </submittedName>
</protein>
<feature type="transmembrane region" description="Helical" evidence="2">
    <location>
        <begin position="166"/>
        <end position="191"/>
    </location>
</feature>
<gene>
    <name evidence="3" type="ORF">CYMTET_16122</name>
</gene>
<dbReference type="Proteomes" id="UP001190700">
    <property type="component" value="Unassembled WGS sequence"/>
</dbReference>
<keyword evidence="2" id="KW-0812">Transmembrane</keyword>
<comment type="caution">
    <text evidence="3">The sequence shown here is derived from an EMBL/GenBank/DDBJ whole genome shotgun (WGS) entry which is preliminary data.</text>
</comment>
<name>A0AAE0L8B7_9CHLO</name>
<evidence type="ECO:0000256" key="1">
    <source>
        <dbReference type="SAM" id="MobiDB-lite"/>
    </source>
</evidence>
<reference evidence="3 4" key="1">
    <citation type="journal article" date="2015" name="Genome Biol. Evol.">
        <title>Comparative Genomics of a Bacterivorous Green Alga Reveals Evolutionary Causalities and Consequences of Phago-Mixotrophic Mode of Nutrition.</title>
        <authorList>
            <person name="Burns J.A."/>
            <person name="Paasch A."/>
            <person name="Narechania A."/>
            <person name="Kim E."/>
        </authorList>
    </citation>
    <scope>NUCLEOTIDE SEQUENCE [LARGE SCALE GENOMIC DNA]</scope>
    <source>
        <strain evidence="3 4">PLY_AMNH</strain>
    </source>
</reference>
<keyword evidence="2" id="KW-0472">Membrane</keyword>
<feature type="compositionally biased region" description="Polar residues" evidence="1">
    <location>
        <begin position="275"/>
        <end position="284"/>
    </location>
</feature>
<proteinExistence type="predicted"/>
<feature type="region of interest" description="Disordered" evidence="1">
    <location>
        <begin position="224"/>
        <end position="325"/>
    </location>
</feature>
<feature type="compositionally biased region" description="Acidic residues" evidence="1">
    <location>
        <begin position="257"/>
        <end position="267"/>
    </location>
</feature>
<feature type="compositionally biased region" description="Polar residues" evidence="1">
    <location>
        <begin position="13"/>
        <end position="25"/>
    </location>
</feature>
<evidence type="ECO:0000313" key="3">
    <source>
        <dbReference type="EMBL" id="KAK3275763.1"/>
    </source>
</evidence>
<organism evidence="3 4">
    <name type="scientific">Cymbomonas tetramitiformis</name>
    <dbReference type="NCBI Taxonomy" id="36881"/>
    <lineage>
        <taxon>Eukaryota</taxon>
        <taxon>Viridiplantae</taxon>
        <taxon>Chlorophyta</taxon>
        <taxon>Pyramimonadophyceae</taxon>
        <taxon>Pyramimonadales</taxon>
        <taxon>Pyramimonadaceae</taxon>
        <taxon>Cymbomonas</taxon>
    </lineage>
</organism>
<dbReference type="EMBL" id="LGRX02007038">
    <property type="protein sequence ID" value="KAK3275763.1"/>
    <property type="molecule type" value="Genomic_DNA"/>
</dbReference>
<feature type="region of interest" description="Disordered" evidence="1">
    <location>
        <begin position="1"/>
        <end position="39"/>
    </location>
</feature>
<sequence>MHGQADSKLDKTSWCTRTRKSTTPQAAEVPLPHGGSPETLIAASDTEATVSRTTRRRLACSSARRWTHTSQPLALLQISSARRGGNLRRDEPVMDYNYLPVGIGTVSSGGGSNSGEDASLSGDGSVSDGCASQLGDEPDGPSSVVSPGRAAVGCGKPAPGLRQSTFLISVMVCALFCACATAAPVVLAAIAPPYRSVVWGHIPTAPLRWSVEWNYLAQRLSRSSRSAAKGGIREQSHSRCRGDGSHPNHPCRTEAPTSDDEEEEEGEPSSIGMAASTTPSNFLTHDSPAAGEVDFDESAQNRRATPQPKMFRSGSELLGTFMLSD</sequence>
<feature type="compositionally biased region" description="Basic and acidic residues" evidence="1">
    <location>
        <begin position="1"/>
        <end position="11"/>
    </location>
</feature>
<keyword evidence="4" id="KW-1185">Reference proteome</keyword>
<feature type="compositionally biased region" description="Basic and acidic residues" evidence="1">
    <location>
        <begin position="231"/>
        <end position="246"/>
    </location>
</feature>
<feature type="region of interest" description="Disordered" evidence="1">
    <location>
        <begin position="107"/>
        <end position="147"/>
    </location>
</feature>
<evidence type="ECO:0000256" key="2">
    <source>
        <dbReference type="SAM" id="Phobius"/>
    </source>
</evidence>